<dbReference type="FunFam" id="2.170.190.11:FF:000001">
    <property type="entry name" value="Molybdopterin molybdenumtransferase"/>
    <property type="match status" value="1"/>
</dbReference>
<keyword evidence="10 13" id="KW-0460">Magnesium</keyword>
<dbReference type="GO" id="GO:0061599">
    <property type="term" value="F:molybdopterin molybdotransferase activity"/>
    <property type="evidence" value="ECO:0007669"/>
    <property type="project" value="UniProtKB-UniRule"/>
</dbReference>
<dbReference type="InterPro" id="IPR005110">
    <property type="entry name" value="MoeA_linker/N"/>
</dbReference>
<evidence type="ECO:0000256" key="10">
    <source>
        <dbReference type="ARBA" id="ARBA00022842"/>
    </source>
</evidence>
<dbReference type="SUPFAM" id="SSF63882">
    <property type="entry name" value="MoeA N-terminal region -like"/>
    <property type="match status" value="1"/>
</dbReference>
<evidence type="ECO:0000256" key="12">
    <source>
        <dbReference type="ARBA" id="ARBA00047317"/>
    </source>
</evidence>
<keyword evidence="7 13" id="KW-0500">Molybdenum</keyword>
<comment type="catalytic activity">
    <reaction evidence="12">
        <text>adenylyl-molybdopterin + molybdate = Mo-molybdopterin + AMP + H(+)</text>
        <dbReference type="Rhea" id="RHEA:35047"/>
        <dbReference type="ChEBI" id="CHEBI:15378"/>
        <dbReference type="ChEBI" id="CHEBI:36264"/>
        <dbReference type="ChEBI" id="CHEBI:62727"/>
        <dbReference type="ChEBI" id="CHEBI:71302"/>
        <dbReference type="ChEBI" id="CHEBI:456215"/>
        <dbReference type="EC" id="2.10.1.1"/>
    </reaction>
</comment>
<evidence type="ECO:0000313" key="15">
    <source>
        <dbReference type="EMBL" id="SDW39468.1"/>
    </source>
</evidence>
<proteinExistence type="inferred from homology"/>
<dbReference type="Gene3D" id="2.170.190.11">
    <property type="entry name" value="Molybdopterin biosynthesis moea protein, domain 3"/>
    <property type="match status" value="1"/>
</dbReference>
<dbReference type="InterPro" id="IPR001453">
    <property type="entry name" value="MoaB/Mog_dom"/>
</dbReference>
<dbReference type="Pfam" id="PF03453">
    <property type="entry name" value="MoeA_N"/>
    <property type="match status" value="1"/>
</dbReference>
<dbReference type="SMART" id="SM00852">
    <property type="entry name" value="MoCF_biosynth"/>
    <property type="match status" value="1"/>
</dbReference>
<dbReference type="PANTHER" id="PTHR10192:SF5">
    <property type="entry name" value="GEPHYRIN"/>
    <property type="match status" value="1"/>
</dbReference>
<dbReference type="InterPro" id="IPR036688">
    <property type="entry name" value="MoeA_C_domain_IV_sf"/>
</dbReference>
<dbReference type="RefSeq" id="WP_091612588.1">
    <property type="nucleotide sequence ID" value="NZ_FNNC01000002.1"/>
</dbReference>
<dbReference type="NCBIfam" id="NF045515">
    <property type="entry name" value="Glp_gephyrin"/>
    <property type="match status" value="1"/>
</dbReference>
<protein>
    <recommendedName>
        <fullName evidence="6 13">Molybdopterin molybdenumtransferase</fullName>
        <ecNumber evidence="5 13">2.10.1.1</ecNumber>
    </recommendedName>
</protein>
<dbReference type="AlphaFoldDB" id="A0A1H2T6J8"/>
<dbReference type="Gene3D" id="3.40.980.10">
    <property type="entry name" value="MoaB/Mog-like domain"/>
    <property type="match status" value="1"/>
</dbReference>
<dbReference type="UniPathway" id="UPA00344"/>
<dbReference type="Gene3D" id="3.90.105.10">
    <property type="entry name" value="Molybdopterin biosynthesis moea protein, domain 2"/>
    <property type="match status" value="1"/>
</dbReference>
<evidence type="ECO:0000259" key="14">
    <source>
        <dbReference type="SMART" id="SM00852"/>
    </source>
</evidence>
<keyword evidence="8 13" id="KW-0808">Transferase</keyword>
<dbReference type="CDD" id="cd00887">
    <property type="entry name" value="MoeA"/>
    <property type="match status" value="1"/>
</dbReference>
<dbReference type="InterPro" id="IPR036425">
    <property type="entry name" value="MoaB/Mog-like_dom_sf"/>
</dbReference>
<keyword evidence="11 13" id="KW-0501">Molybdenum cofactor biosynthesis</keyword>
<feature type="domain" description="MoaB/Mog" evidence="14">
    <location>
        <begin position="189"/>
        <end position="327"/>
    </location>
</feature>
<dbReference type="GO" id="GO:0005829">
    <property type="term" value="C:cytosol"/>
    <property type="evidence" value="ECO:0007669"/>
    <property type="project" value="TreeGrafter"/>
</dbReference>
<dbReference type="Proteomes" id="UP000199488">
    <property type="component" value="Unassembled WGS sequence"/>
</dbReference>
<comment type="pathway">
    <text evidence="3 13">Cofactor biosynthesis; molybdopterin biosynthesis.</text>
</comment>
<sequence>MVEKRTPVPVKEAIERVMENVEEGGVEEVSIQESYGRRLAETITAAHPVPPFDRSPYDGFAIRSADSRGASREQPVTFQVVEEIGAGFVSKKELKPLQAVRIMTGAKIPEQCDAVVMLELAQEGHDGTYPLMTIKREFEQHQNISFEGEDTEAGAELVPAGTWIDPGVTALLATFGYATVKVAKKPVVGVFATGTELLDVSDDLEPGKIRNSNAYMMIAQLQRAGAEPVYYGKLKDELGPCYEAVRQAAEETDMVITTGGVSVGDYDLLPDVYERLGADVFFNKVAMRPGSVTTVASWDGTLLFGLSGNPSACYMGFELFVRPVIQAVMHSAHPHHTMVKAELAADFSKPNPFTRFVRGSCRAEGDRLFAEPGGFNKSSAVTSLAGANACIVLPGGSRGYQQGDVVDVMLLEDNEGQKEPLS</sequence>
<evidence type="ECO:0000256" key="5">
    <source>
        <dbReference type="ARBA" id="ARBA00013269"/>
    </source>
</evidence>
<dbReference type="Pfam" id="PF00994">
    <property type="entry name" value="MoCF_biosynth"/>
    <property type="match status" value="1"/>
</dbReference>
<comment type="similarity">
    <text evidence="4 13">Belongs to the MoeA family.</text>
</comment>
<reference evidence="15 16" key="1">
    <citation type="submission" date="2016-10" db="EMBL/GenBank/DDBJ databases">
        <authorList>
            <person name="de Groot N.N."/>
        </authorList>
    </citation>
    <scope>NUCLEOTIDE SEQUENCE [LARGE SCALE GENOMIC DNA]</scope>
    <source>
        <strain evidence="15 16">DSM 23126</strain>
    </source>
</reference>
<comment type="function">
    <text evidence="2 13">Catalyzes the insertion of molybdate into adenylated molybdopterin with the concomitant release of AMP.</text>
</comment>
<evidence type="ECO:0000256" key="6">
    <source>
        <dbReference type="ARBA" id="ARBA00021108"/>
    </source>
</evidence>
<evidence type="ECO:0000256" key="13">
    <source>
        <dbReference type="RuleBase" id="RU365090"/>
    </source>
</evidence>
<accession>A0A1H2T6J8</accession>
<dbReference type="GO" id="GO:0006777">
    <property type="term" value="P:Mo-molybdopterin cofactor biosynthetic process"/>
    <property type="evidence" value="ECO:0007669"/>
    <property type="project" value="UniProtKB-UniRule"/>
</dbReference>
<dbReference type="Pfam" id="PF03454">
    <property type="entry name" value="MoeA_C"/>
    <property type="match status" value="1"/>
</dbReference>
<evidence type="ECO:0000256" key="2">
    <source>
        <dbReference type="ARBA" id="ARBA00002901"/>
    </source>
</evidence>
<evidence type="ECO:0000256" key="9">
    <source>
        <dbReference type="ARBA" id="ARBA00022723"/>
    </source>
</evidence>
<dbReference type="OrthoDB" id="9804758at2"/>
<dbReference type="InterPro" id="IPR038987">
    <property type="entry name" value="MoeA-like"/>
</dbReference>
<keyword evidence="16" id="KW-1185">Reference proteome</keyword>
<dbReference type="SUPFAM" id="SSF53218">
    <property type="entry name" value="Molybdenum cofactor biosynthesis proteins"/>
    <property type="match status" value="1"/>
</dbReference>
<keyword evidence="9 13" id="KW-0479">Metal-binding</keyword>
<dbReference type="InterPro" id="IPR005111">
    <property type="entry name" value="MoeA_C_domain_IV"/>
</dbReference>
<evidence type="ECO:0000256" key="11">
    <source>
        <dbReference type="ARBA" id="ARBA00023150"/>
    </source>
</evidence>
<name>A0A1H2T6J8_9BACI</name>
<evidence type="ECO:0000256" key="4">
    <source>
        <dbReference type="ARBA" id="ARBA00010763"/>
    </source>
</evidence>
<dbReference type="SUPFAM" id="SSF63867">
    <property type="entry name" value="MoeA C-terminal domain-like"/>
    <property type="match status" value="1"/>
</dbReference>
<dbReference type="STRING" id="1122204.SAMN05421781_1265"/>
<dbReference type="PANTHER" id="PTHR10192">
    <property type="entry name" value="MOLYBDOPTERIN BIOSYNTHESIS PROTEIN"/>
    <property type="match status" value="1"/>
</dbReference>
<dbReference type="NCBIfam" id="TIGR00177">
    <property type="entry name" value="molyb_syn"/>
    <property type="match status" value="1"/>
</dbReference>
<evidence type="ECO:0000256" key="3">
    <source>
        <dbReference type="ARBA" id="ARBA00005046"/>
    </source>
</evidence>
<dbReference type="FunFam" id="3.40.980.10:FF:000004">
    <property type="entry name" value="Molybdopterin molybdenumtransferase"/>
    <property type="match status" value="1"/>
</dbReference>
<evidence type="ECO:0000256" key="1">
    <source>
        <dbReference type="ARBA" id="ARBA00001946"/>
    </source>
</evidence>
<gene>
    <name evidence="15" type="ORF">SAMN05421781_1265</name>
</gene>
<dbReference type="Gene3D" id="2.40.340.10">
    <property type="entry name" value="MoeA, C-terminal, domain IV"/>
    <property type="match status" value="1"/>
</dbReference>
<comment type="cofactor">
    <cofactor evidence="1 13">
        <name>Mg(2+)</name>
        <dbReference type="ChEBI" id="CHEBI:18420"/>
    </cofactor>
</comment>
<dbReference type="InterPro" id="IPR036135">
    <property type="entry name" value="MoeA_linker/N_sf"/>
</dbReference>
<dbReference type="EC" id="2.10.1.1" evidence="5 13"/>
<dbReference type="GO" id="GO:0046872">
    <property type="term" value="F:metal ion binding"/>
    <property type="evidence" value="ECO:0007669"/>
    <property type="project" value="UniProtKB-UniRule"/>
</dbReference>
<organism evidence="15 16">
    <name type="scientific">Marinococcus luteus</name>
    <dbReference type="NCBI Taxonomy" id="1122204"/>
    <lineage>
        <taxon>Bacteria</taxon>
        <taxon>Bacillati</taxon>
        <taxon>Bacillota</taxon>
        <taxon>Bacilli</taxon>
        <taxon>Bacillales</taxon>
        <taxon>Bacillaceae</taxon>
        <taxon>Marinococcus</taxon>
    </lineage>
</organism>
<evidence type="ECO:0000313" key="16">
    <source>
        <dbReference type="Proteomes" id="UP000199488"/>
    </source>
</evidence>
<dbReference type="EMBL" id="FNNC01000002">
    <property type="protein sequence ID" value="SDW39468.1"/>
    <property type="molecule type" value="Genomic_DNA"/>
</dbReference>
<evidence type="ECO:0000256" key="8">
    <source>
        <dbReference type="ARBA" id="ARBA00022679"/>
    </source>
</evidence>
<evidence type="ECO:0000256" key="7">
    <source>
        <dbReference type="ARBA" id="ARBA00022505"/>
    </source>
</evidence>